<evidence type="ECO:0000256" key="10">
    <source>
        <dbReference type="SAM" id="MobiDB-lite"/>
    </source>
</evidence>
<dbReference type="PROSITE" id="PS00518">
    <property type="entry name" value="ZF_RING_1"/>
    <property type="match status" value="1"/>
</dbReference>
<comment type="subcellular location">
    <subcellularLocation>
        <location evidence="1">Membrane</location>
        <topology evidence="1">Multi-pass membrane protein</topology>
    </subcellularLocation>
</comment>
<evidence type="ECO:0000256" key="1">
    <source>
        <dbReference type="ARBA" id="ARBA00004141"/>
    </source>
</evidence>
<dbReference type="GO" id="GO:1904294">
    <property type="term" value="P:positive regulation of ERAD pathway"/>
    <property type="evidence" value="ECO:0007669"/>
    <property type="project" value="InterPro"/>
</dbReference>
<accession>A0A0A1UEE7</accession>
<evidence type="ECO:0000256" key="4">
    <source>
        <dbReference type="ARBA" id="ARBA00022771"/>
    </source>
</evidence>
<feature type="transmembrane region" description="Helical" evidence="11">
    <location>
        <begin position="222"/>
        <end position="243"/>
    </location>
</feature>
<keyword evidence="4 9" id="KW-0863">Zinc-finger</keyword>
<dbReference type="PANTHER" id="PTHR15860">
    <property type="entry name" value="UNCHARACTERIZED RING FINGER-CONTAINING PROTEIN"/>
    <property type="match status" value="1"/>
</dbReference>
<dbReference type="SUPFAM" id="SSF57850">
    <property type="entry name" value="RING/U-box"/>
    <property type="match status" value="1"/>
</dbReference>
<dbReference type="GO" id="GO:0061630">
    <property type="term" value="F:ubiquitin protein ligase activity"/>
    <property type="evidence" value="ECO:0007669"/>
    <property type="project" value="InterPro"/>
</dbReference>
<gene>
    <name evidence="13" type="ORF">EIN_250890</name>
</gene>
<evidence type="ECO:0000259" key="12">
    <source>
        <dbReference type="PROSITE" id="PS50089"/>
    </source>
</evidence>
<evidence type="ECO:0000256" key="7">
    <source>
        <dbReference type="ARBA" id="ARBA00022989"/>
    </source>
</evidence>
<keyword evidence="3" id="KW-0479">Metal-binding</keyword>
<feature type="transmembrane region" description="Helical" evidence="11">
    <location>
        <begin position="263"/>
        <end position="282"/>
    </location>
</feature>
<evidence type="ECO:0000256" key="9">
    <source>
        <dbReference type="PROSITE-ProRule" id="PRU00175"/>
    </source>
</evidence>
<evidence type="ECO:0000256" key="3">
    <source>
        <dbReference type="ARBA" id="ARBA00022723"/>
    </source>
</evidence>
<name>A0A0A1UEE7_ENTIV</name>
<organism evidence="13 14">
    <name type="scientific">Entamoeba invadens IP1</name>
    <dbReference type="NCBI Taxonomy" id="370355"/>
    <lineage>
        <taxon>Eukaryota</taxon>
        <taxon>Amoebozoa</taxon>
        <taxon>Evosea</taxon>
        <taxon>Archamoebae</taxon>
        <taxon>Mastigamoebida</taxon>
        <taxon>Entamoebidae</taxon>
        <taxon>Entamoeba</taxon>
    </lineage>
</organism>
<evidence type="ECO:0000256" key="11">
    <source>
        <dbReference type="SAM" id="Phobius"/>
    </source>
</evidence>
<dbReference type="GO" id="GO:0016020">
    <property type="term" value="C:membrane"/>
    <property type="evidence" value="ECO:0007669"/>
    <property type="project" value="UniProtKB-SubCell"/>
</dbReference>
<evidence type="ECO:0000313" key="14">
    <source>
        <dbReference type="Proteomes" id="UP000014680"/>
    </source>
</evidence>
<dbReference type="InterPro" id="IPR044235">
    <property type="entry name" value="RNFT1/2"/>
</dbReference>
<evidence type="ECO:0000256" key="5">
    <source>
        <dbReference type="ARBA" id="ARBA00022786"/>
    </source>
</evidence>
<proteinExistence type="predicted"/>
<keyword evidence="8 11" id="KW-0472">Membrane</keyword>
<keyword evidence="2 11" id="KW-0812">Transmembrane</keyword>
<dbReference type="EMBL" id="KB206169">
    <property type="protein sequence ID" value="ELP94955.1"/>
    <property type="molecule type" value="Genomic_DNA"/>
</dbReference>
<dbReference type="Pfam" id="PF13923">
    <property type="entry name" value="zf-C3HC4_2"/>
    <property type="match status" value="1"/>
</dbReference>
<evidence type="ECO:0000313" key="13">
    <source>
        <dbReference type="EMBL" id="ELP94955.1"/>
    </source>
</evidence>
<dbReference type="OrthoDB" id="28579at2759"/>
<keyword evidence="6" id="KW-0862">Zinc</keyword>
<dbReference type="Proteomes" id="UP000014680">
    <property type="component" value="Unassembled WGS sequence"/>
</dbReference>
<feature type="region of interest" description="Disordered" evidence="10">
    <location>
        <begin position="1"/>
        <end position="20"/>
    </location>
</feature>
<dbReference type="GeneID" id="14893953"/>
<keyword evidence="7 11" id="KW-1133">Transmembrane helix</keyword>
<feature type="compositionally biased region" description="Polar residues" evidence="10">
    <location>
        <begin position="40"/>
        <end position="55"/>
    </location>
</feature>
<evidence type="ECO:0000256" key="2">
    <source>
        <dbReference type="ARBA" id="ARBA00022692"/>
    </source>
</evidence>
<feature type="region of interest" description="Disordered" evidence="10">
    <location>
        <begin position="68"/>
        <end position="94"/>
    </location>
</feature>
<dbReference type="PANTHER" id="PTHR15860:SF0">
    <property type="entry name" value="LP20373P"/>
    <property type="match status" value="1"/>
</dbReference>
<feature type="region of interest" description="Disordered" evidence="10">
    <location>
        <begin position="28"/>
        <end position="55"/>
    </location>
</feature>
<dbReference type="VEuPathDB" id="AmoebaDB:EIN_250890"/>
<keyword evidence="14" id="KW-1185">Reference proteome</keyword>
<evidence type="ECO:0000256" key="6">
    <source>
        <dbReference type="ARBA" id="ARBA00022833"/>
    </source>
</evidence>
<dbReference type="OMA" id="WFQTAKA"/>
<feature type="compositionally biased region" description="Polar residues" evidence="10">
    <location>
        <begin position="68"/>
        <end position="80"/>
    </location>
</feature>
<dbReference type="KEGG" id="eiv:EIN_250890"/>
<sequence>MIGDSNLILPITEQNTETSDALEIEIPPSRVNHNPEPLQNHDNSTHQNVSDNGTEAQIRGDEETITEHLSQPTTQQNNGNAVEPEDTEQRSVDDDYDTDSFSFVIALVFFFLNNVVVAGYFILDLIQHTQLQDAITIFVNSGEQKMRVVYLCIPAIVLFLFKIVRYGVSDMINFWYTPESFFDLAVFLFFADCVFRYVTYFAKVLVILFAKKVLFVCKSFSMIESLSLAIRIVLPTFIMYNYFSSVVLWNMEWTNTYFVMPFVWLYMLARCYLFVQFVAYFFQVFLSLFTKTSPFGTSVMLEEGQEDICLICQDKLTNPVKLKCGHIFCEECIFKWLVQQPRCPICRDVSLPKHAFIGFNGSTRLLPTSLFF</sequence>
<dbReference type="GO" id="GO:0008270">
    <property type="term" value="F:zinc ion binding"/>
    <property type="evidence" value="ECO:0007669"/>
    <property type="project" value="UniProtKB-KW"/>
</dbReference>
<dbReference type="InterPro" id="IPR001841">
    <property type="entry name" value="Znf_RING"/>
</dbReference>
<feature type="domain" description="RING-type" evidence="12">
    <location>
        <begin position="309"/>
        <end position="347"/>
    </location>
</feature>
<evidence type="ECO:0000256" key="8">
    <source>
        <dbReference type="ARBA" id="ARBA00023136"/>
    </source>
</evidence>
<dbReference type="Gene3D" id="3.30.40.10">
    <property type="entry name" value="Zinc/RING finger domain, C3HC4 (zinc finger)"/>
    <property type="match status" value="1"/>
</dbReference>
<reference evidence="13 14" key="1">
    <citation type="submission" date="2012-10" db="EMBL/GenBank/DDBJ databases">
        <authorList>
            <person name="Zafar N."/>
            <person name="Inman J."/>
            <person name="Hall N."/>
            <person name="Lorenzi H."/>
            <person name="Caler E."/>
        </authorList>
    </citation>
    <scope>NUCLEOTIDE SEQUENCE [LARGE SCALE GENOMIC DNA]</scope>
    <source>
        <strain evidence="13 14">IP1</strain>
    </source>
</reference>
<dbReference type="SMART" id="SM00184">
    <property type="entry name" value="RING"/>
    <property type="match status" value="1"/>
</dbReference>
<dbReference type="RefSeq" id="XP_004261726.1">
    <property type="nucleotide sequence ID" value="XM_004261678.1"/>
</dbReference>
<dbReference type="InterPro" id="IPR013083">
    <property type="entry name" value="Znf_RING/FYVE/PHD"/>
</dbReference>
<dbReference type="PROSITE" id="PS50089">
    <property type="entry name" value="ZF_RING_2"/>
    <property type="match status" value="1"/>
</dbReference>
<dbReference type="AlphaFoldDB" id="A0A0A1UEE7"/>
<dbReference type="InterPro" id="IPR017907">
    <property type="entry name" value="Znf_RING_CS"/>
</dbReference>
<feature type="transmembrane region" description="Helical" evidence="11">
    <location>
        <begin position="184"/>
        <end position="210"/>
    </location>
</feature>
<keyword evidence="5" id="KW-0833">Ubl conjugation pathway</keyword>
<feature type="transmembrane region" description="Helical" evidence="11">
    <location>
        <begin position="101"/>
        <end position="126"/>
    </location>
</feature>
<feature type="transmembrane region" description="Helical" evidence="11">
    <location>
        <begin position="147"/>
        <end position="164"/>
    </location>
</feature>
<protein>
    <recommendedName>
        <fullName evidence="12">RING-type domain-containing protein</fullName>
    </recommendedName>
</protein>